<organism evidence="2 3">
    <name type="scientific">Solanum tuberosum</name>
    <name type="common">Potato</name>
    <dbReference type="NCBI Taxonomy" id="4113"/>
    <lineage>
        <taxon>Eukaryota</taxon>
        <taxon>Viridiplantae</taxon>
        <taxon>Streptophyta</taxon>
        <taxon>Embryophyta</taxon>
        <taxon>Tracheophyta</taxon>
        <taxon>Spermatophyta</taxon>
        <taxon>Magnoliopsida</taxon>
        <taxon>eudicotyledons</taxon>
        <taxon>Gunneridae</taxon>
        <taxon>Pentapetalae</taxon>
        <taxon>asterids</taxon>
        <taxon>lamiids</taxon>
        <taxon>Solanales</taxon>
        <taxon>Solanaceae</taxon>
        <taxon>Solanoideae</taxon>
        <taxon>Solaneae</taxon>
        <taxon>Solanum</taxon>
    </lineage>
</organism>
<dbReference type="InterPro" id="IPR024593">
    <property type="entry name" value="DUF3444"/>
</dbReference>
<dbReference type="STRING" id="4113.M1DQA5"/>
<reference evidence="3" key="1">
    <citation type="journal article" date="2011" name="Nature">
        <title>Genome sequence and analysis of the tuber crop potato.</title>
        <authorList>
            <consortium name="The Potato Genome Sequencing Consortium"/>
        </authorList>
    </citation>
    <scope>NUCLEOTIDE SEQUENCE [LARGE SCALE GENOMIC DNA]</scope>
    <source>
        <strain evidence="3">cv. DM1-3 516 R44</strain>
    </source>
</reference>
<evidence type="ECO:0000313" key="3">
    <source>
        <dbReference type="Proteomes" id="UP000011115"/>
    </source>
</evidence>
<evidence type="ECO:0000313" key="2">
    <source>
        <dbReference type="EnsemblPlants" id="PGSC0003DMT400092668"/>
    </source>
</evidence>
<dbReference type="Pfam" id="PF11926">
    <property type="entry name" value="DUF3444"/>
    <property type="match status" value="1"/>
</dbReference>
<proteinExistence type="predicted"/>
<accession>M1DQA5</accession>
<sequence>MKEVEDVAKQQMEPVIAFPYQILGSALAPSRDEFRLGNSKDIEDLPMFSYLACSMNGNNYDAIKIFPLEGETWPFSKDWDMNWCPHLGSNKNLNYDFIDVLSNYVDSSGVHAAYLVKSKGFTCLLRQAGDPFLVLEKDMFRFSHEFLL</sequence>
<dbReference type="Proteomes" id="UP000011115">
    <property type="component" value="Unassembled WGS sequence"/>
</dbReference>
<evidence type="ECO:0000259" key="1">
    <source>
        <dbReference type="Pfam" id="PF11926"/>
    </source>
</evidence>
<dbReference type="PaxDb" id="4113-PGSC0003DMT400092668"/>
<dbReference type="InParanoid" id="M1DQA5"/>
<reference evidence="2" key="2">
    <citation type="submission" date="2015-06" db="UniProtKB">
        <authorList>
            <consortium name="EnsemblPlants"/>
        </authorList>
    </citation>
    <scope>IDENTIFICATION</scope>
    <source>
        <strain evidence="2">DM1-3 516 R44</strain>
    </source>
</reference>
<dbReference type="EnsemblPlants" id="PGSC0003DMT400092668">
    <property type="protein sequence ID" value="PGSC0003DMT400092668"/>
    <property type="gene ID" value="PGSC0003DMG400042239"/>
</dbReference>
<name>M1DQA5_SOLTU</name>
<dbReference type="HOGENOM" id="CLU_1761986_0_0_1"/>
<keyword evidence="3" id="KW-1185">Reference proteome</keyword>
<dbReference type="eggNOG" id="ENOG502QS8C">
    <property type="taxonomic scope" value="Eukaryota"/>
</dbReference>
<dbReference type="PANTHER" id="PTHR45089">
    <property type="entry name" value="DNAJ HEAT SHOCK AMINO-TERMINAL DOMAIN PROTEIN-RELATED"/>
    <property type="match status" value="1"/>
</dbReference>
<protein>
    <recommendedName>
        <fullName evidence="1">DUF3444 domain-containing protein</fullName>
    </recommendedName>
</protein>
<feature type="domain" description="DUF3444" evidence="1">
    <location>
        <begin position="32"/>
        <end position="145"/>
    </location>
</feature>
<dbReference type="PANTHER" id="PTHR45089:SF24">
    <property type="entry name" value="DNAJ HEAT SHOCK N-TERMINAL DOMAIN-CONTAINING PROTEIN"/>
    <property type="match status" value="1"/>
</dbReference>
<dbReference type="AlphaFoldDB" id="M1DQA5"/>
<dbReference type="Gramene" id="PGSC0003DMT400092668">
    <property type="protein sequence ID" value="PGSC0003DMT400092668"/>
    <property type="gene ID" value="PGSC0003DMG400042239"/>
</dbReference>